<keyword evidence="2" id="KW-1185">Reference proteome</keyword>
<dbReference type="Proteomes" id="UP000266441">
    <property type="component" value="Unassembled WGS sequence"/>
</dbReference>
<gene>
    <name evidence="1" type="ORF">D1164_12540</name>
</gene>
<reference evidence="1 2" key="1">
    <citation type="journal article" date="2015" name="Int. J. Syst. Evol. Microbiol.">
        <title>Mariniphaga sediminis sp. nov., isolated from coastal sediment.</title>
        <authorList>
            <person name="Wang F.Q."/>
            <person name="Shen Q.Y."/>
            <person name="Chen G.J."/>
            <person name="Du Z.J."/>
        </authorList>
    </citation>
    <scope>NUCLEOTIDE SEQUENCE [LARGE SCALE GENOMIC DNA]</scope>
    <source>
        <strain evidence="1 2">SY21</strain>
    </source>
</reference>
<sequence length="296" mass="32961">MQTKYIFFLAFVFILMNACEDVIDIELSDEDVGLYAVEAKITTEDNPYVFLYKTQPVSSAEPYIGVSGAVVTISDNSQPPQTIQLAEDPENTGLYIPEEGITFHGEYNKEYMVSISVGETTLTASDMLAKVEPIDSIQVHSSLRGDHLFLGIFTYGNETPGIGNYYKWDIYINNELLSGSEYLAVVSDEMVDGNYVNGFEIFTDFHDPEEPSERLLNLGDTIQVKQTSISEFAWHFYSQMFEQGQTGGLFSVPPANIKGNFLSDDGRQVLGLFTAHDVSASNVVVIDEAIEEQLKE</sequence>
<dbReference type="InterPro" id="IPR025345">
    <property type="entry name" value="DUF4249"/>
</dbReference>
<dbReference type="AlphaFoldDB" id="A0A399D079"/>
<dbReference type="OrthoDB" id="1117670at2"/>
<dbReference type="Pfam" id="PF14054">
    <property type="entry name" value="DUF4249"/>
    <property type="match status" value="1"/>
</dbReference>
<dbReference type="EMBL" id="QWET01000008">
    <property type="protein sequence ID" value="RIH64866.1"/>
    <property type="molecule type" value="Genomic_DNA"/>
</dbReference>
<protein>
    <submittedName>
        <fullName evidence="1">DUF4249 domain-containing protein</fullName>
    </submittedName>
</protein>
<organism evidence="1 2">
    <name type="scientific">Mariniphaga sediminis</name>
    <dbReference type="NCBI Taxonomy" id="1628158"/>
    <lineage>
        <taxon>Bacteria</taxon>
        <taxon>Pseudomonadati</taxon>
        <taxon>Bacteroidota</taxon>
        <taxon>Bacteroidia</taxon>
        <taxon>Marinilabiliales</taxon>
        <taxon>Prolixibacteraceae</taxon>
        <taxon>Mariniphaga</taxon>
    </lineage>
</organism>
<name>A0A399D079_9BACT</name>
<proteinExistence type="predicted"/>
<evidence type="ECO:0000313" key="2">
    <source>
        <dbReference type="Proteomes" id="UP000266441"/>
    </source>
</evidence>
<evidence type="ECO:0000313" key="1">
    <source>
        <dbReference type="EMBL" id="RIH64866.1"/>
    </source>
</evidence>
<accession>A0A399D079</accession>
<comment type="caution">
    <text evidence="1">The sequence shown here is derived from an EMBL/GenBank/DDBJ whole genome shotgun (WGS) entry which is preliminary data.</text>
</comment>
<dbReference type="RefSeq" id="WP_119350331.1">
    <property type="nucleotide sequence ID" value="NZ_QWET01000008.1"/>
</dbReference>